<evidence type="ECO:0000256" key="16">
    <source>
        <dbReference type="RuleBase" id="RU000485"/>
    </source>
</evidence>
<accession>A0A165Z736</accession>
<comment type="similarity">
    <text evidence="3 12 16">Belongs to the 6-phosphogluconate dehydrogenase family.</text>
</comment>
<keyword evidence="19" id="KW-1185">Reference proteome</keyword>
<evidence type="ECO:0000256" key="11">
    <source>
        <dbReference type="ARBA" id="ARBA00048640"/>
    </source>
</evidence>
<evidence type="ECO:0000256" key="1">
    <source>
        <dbReference type="ARBA" id="ARBA00002526"/>
    </source>
</evidence>
<reference evidence="18 19" key="1">
    <citation type="journal article" date="2016" name="Front. Microbiol.">
        <title>Comparative Genomic Analysis Reveals a Diverse Repertoire of Genes Involved in Prokaryote-Eukaryote Interactions within the Pseudovibrio Genus.</title>
        <authorList>
            <person name="Romano S."/>
            <person name="Fernandez-Guerra A."/>
            <person name="Reen F.J."/>
            <person name="Glockner F.O."/>
            <person name="Crowley S.P."/>
            <person name="O'Sullivan O."/>
            <person name="Cotter P.D."/>
            <person name="Adams C."/>
            <person name="Dobson A.D."/>
            <person name="O'Gara F."/>
        </authorList>
    </citation>
    <scope>NUCLEOTIDE SEQUENCE [LARGE SCALE GENOMIC DNA]</scope>
    <source>
        <strain evidence="18 19">Ad2</strain>
    </source>
</reference>
<evidence type="ECO:0000256" key="10">
    <source>
        <dbReference type="ARBA" id="ARBA00023126"/>
    </source>
</evidence>
<evidence type="ECO:0000256" key="15">
    <source>
        <dbReference type="PIRSR" id="PIRSR000109-3"/>
    </source>
</evidence>
<feature type="active site" description="Proton donor" evidence="13">
    <location>
        <position position="191"/>
    </location>
</feature>
<dbReference type="InterPro" id="IPR008927">
    <property type="entry name" value="6-PGluconate_DH-like_C_sf"/>
</dbReference>
<evidence type="ECO:0000313" key="18">
    <source>
        <dbReference type="EMBL" id="KZL19568.1"/>
    </source>
</evidence>
<dbReference type="Proteomes" id="UP000076577">
    <property type="component" value="Unassembled WGS sequence"/>
</dbReference>
<dbReference type="InterPro" id="IPR006113">
    <property type="entry name" value="6PGDH_Gnd/GntZ"/>
</dbReference>
<keyword evidence="8 12" id="KW-0560">Oxidoreductase</keyword>
<keyword evidence="9 16" id="KW-0311">Gluconate utilization</keyword>
<protein>
    <recommendedName>
        <fullName evidence="6 12">6-phosphogluconate dehydrogenase, decarboxylating</fullName>
        <ecNumber evidence="5 12">1.1.1.44</ecNumber>
    </recommendedName>
</protein>
<feature type="active site" description="Proton acceptor" evidence="13">
    <location>
        <position position="184"/>
    </location>
</feature>
<dbReference type="NCBIfam" id="NF006765">
    <property type="entry name" value="PRK09287.1"/>
    <property type="match status" value="1"/>
</dbReference>
<dbReference type="FunFam" id="1.10.1040.10:FF:000032">
    <property type="entry name" value="6-phosphogluconate dehydrogenase, decarboxylating"/>
    <property type="match status" value="1"/>
</dbReference>
<evidence type="ECO:0000256" key="7">
    <source>
        <dbReference type="ARBA" id="ARBA00022857"/>
    </source>
</evidence>
<dbReference type="InterPro" id="IPR006183">
    <property type="entry name" value="Pgluconate_DH"/>
</dbReference>
<dbReference type="Gene3D" id="1.10.1040.10">
    <property type="entry name" value="N-(1-d-carboxylethyl)-l-norvaline Dehydrogenase, domain 2"/>
    <property type="match status" value="1"/>
</dbReference>
<dbReference type="Gene3D" id="1.20.5.320">
    <property type="entry name" value="6-Phosphogluconate Dehydrogenase, domain 3"/>
    <property type="match status" value="1"/>
</dbReference>
<keyword evidence="7 12" id="KW-0521">NADP</keyword>
<dbReference type="Pfam" id="PF03446">
    <property type="entry name" value="NAD_binding_2"/>
    <property type="match status" value="1"/>
</dbReference>
<feature type="binding site" evidence="14">
    <location>
        <position position="448"/>
    </location>
    <ligand>
        <name>substrate</name>
        <note>ligand shared between dimeric partners</note>
    </ligand>
</feature>
<sequence length="475" mass="50976">MTQADIGLVGLGVMGANLALNIADNGYKVAVYNRTAEGTQAFMEKAGHLKDMFIPCYSSEELVANIKAPRPIILMVPAGAPVDQQISVLREHLKDGDILIDAGNSDFHDSNRRYKELADTPFTFVGMGVSGGAEGARFGPSIMVGASEAAYGRIEPILKAISAKHNDEPCVALMGPEGAGHFVKTLHNGIEYADMQMIAEVHEVMTKSLGLSIEEQAKIFSKWNEGPLASYLIEITANVMGVIDEESGKPILDIILDTAGQKGTGRWSAVEAHLLGVPATGIDAAVAARCMSASRSLRQEIAEVYPQLDETLSWEEKQEGIDACESALIAGKIAAYAEGFAVLAAGGKENGWDLPMGDIARIWRQGCIIRSRFLDEIAQSYDENPTLESLYLAPTIAERMKDAVPGLREVLCMGISNAIPTPALSSALGSFDMIRQKRTAAYVIQGQRDFFGQHGFERTDKDGSGYHGPWPAGGA</sequence>
<dbReference type="PRINTS" id="PR00076">
    <property type="entry name" value="6PGDHDRGNASE"/>
</dbReference>
<feature type="binding site" evidence="15">
    <location>
        <begin position="10"/>
        <end position="15"/>
    </location>
    <ligand>
        <name>NADP(+)</name>
        <dbReference type="ChEBI" id="CHEBI:58349"/>
    </ligand>
</feature>
<dbReference type="Pfam" id="PF00393">
    <property type="entry name" value="6PGD"/>
    <property type="match status" value="1"/>
</dbReference>
<dbReference type="Gene3D" id="3.40.50.720">
    <property type="entry name" value="NAD(P)-binding Rossmann-like Domain"/>
    <property type="match status" value="1"/>
</dbReference>
<feature type="binding site" description="in other chain" evidence="14">
    <location>
        <position position="262"/>
    </location>
    <ligand>
        <name>substrate</name>
        <note>ligand shared between dimeric partners</note>
    </ligand>
</feature>
<gene>
    <name evidence="18" type="primary">gndA</name>
    <name evidence="18" type="ORF">PsAD2_01847</name>
</gene>
<dbReference type="PATRIC" id="fig|989403.3.peg.1976"/>
<dbReference type="InterPro" id="IPR006184">
    <property type="entry name" value="6PGdom_BS"/>
</dbReference>
<evidence type="ECO:0000256" key="5">
    <source>
        <dbReference type="ARBA" id="ARBA00013011"/>
    </source>
</evidence>
<comment type="catalytic activity">
    <reaction evidence="11 12 16">
        <text>6-phospho-D-gluconate + NADP(+) = D-ribulose 5-phosphate + CO2 + NADPH</text>
        <dbReference type="Rhea" id="RHEA:10116"/>
        <dbReference type="ChEBI" id="CHEBI:16526"/>
        <dbReference type="ChEBI" id="CHEBI:57783"/>
        <dbReference type="ChEBI" id="CHEBI:58121"/>
        <dbReference type="ChEBI" id="CHEBI:58349"/>
        <dbReference type="ChEBI" id="CHEBI:58759"/>
        <dbReference type="EC" id="1.1.1.44"/>
    </reaction>
</comment>
<organism evidence="18 19">
    <name type="scientific">Pseudovibrio axinellae</name>
    <dbReference type="NCBI Taxonomy" id="989403"/>
    <lineage>
        <taxon>Bacteria</taxon>
        <taxon>Pseudomonadati</taxon>
        <taxon>Pseudomonadota</taxon>
        <taxon>Alphaproteobacteria</taxon>
        <taxon>Hyphomicrobiales</taxon>
        <taxon>Stappiaceae</taxon>
        <taxon>Pseudovibrio</taxon>
    </lineage>
</organism>
<feature type="binding site" description="in other chain" evidence="14">
    <location>
        <begin position="130"/>
        <end position="132"/>
    </location>
    <ligand>
        <name>substrate</name>
        <note>ligand shared between dimeric partners</note>
    </ligand>
</feature>
<evidence type="ECO:0000256" key="4">
    <source>
        <dbReference type="ARBA" id="ARBA00011738"/>
    </source>
</evidence>
<evidence type="ECO:0000313" key="19">
    <source>
        <dbReference type="Proteomes" id="UP000076577"/>
    </source>
</evidence>
<dbReference type="GO" id="GO:0004616">
    <property type="term" value="F:phosphogluconate dehydrogenase (decarboxylating) activity"/>
    <property type="evidence" value="ECO:0007669"/>
    <property type="project" value="UniProtKB-EC"/>
</dbReference>
<dbReference type="SUPFAM" id="SSF48179">
    <property type="entry name" value="6-phosphogluconate dehydrogenase C-terminal domain-like"/>
    <property type="match status" value="1"/>
</dbReference>
<dbReference type="EC" id="1.1.1.44" evidence="5 12"/>
<dbReference type="PANTHER" id="PTHR11811">
    <property type="entry name" value="6-PHOSPHOGLUCONATE DEHYDROGENASE"/>
    <property type="match status" value="1"/>
</dbReference>
<evidence type="ECO:0000256" key="12">
    <source>
        <dbReference type="PIRNR" id="PIRNR000109"/>
    </source>
</evidence>
<evidence type="ECO:0000256" key="3">
    <source>
        <dbReference type="ARBA" id="ARBA00008419"/>
    </source>
</evidence>
<dbReference type="SUPFAM" id="SSF51735">
    <property type="entry name" value="NAD(P)-binding Rossmann-fold domains"/>
    <property type="match status" value="1"/>
</dbReference>
<feature type="binding site" description="in other chain" evidence="14">
    <location>
        <position position="289"/>
    </location>
    <ligand>
        <name>substrate</name>
        <note>ligand shared between dimeric partners</note>
    </ligand>
</feature>
<evidence type="ECO:0000256" key="2">
    <source>
        <dbReference type="ARBA" id="ARBA00004874"/>
    </source>
</evidence>
<evidence type="ECO:0000256" key="14">
    <source>
        <dbReference type="PIRSR" id="PIRSR000109-2"/>
    </source>
</evidence>
<feature type="binding site" evidence="15">
    <location>
        <position position="104"/>
    </location>
    <ligand>
        <name>NADP(+)</name>
        <dbReference type="ChEBI" id="CHEBI:58349"/>
    </ligand>
</feature>
<dbReference type="RefSeq" id="WP_068005090.1">
    <property type="nucleotide sequence ID" value="NZ_FOFM01000002.1"/>
</dbReference>
<dbReference type="InterPro" id="IPR006114">
    <property type="entry name" value="6PGDH_C"/>
</dbReference>
<comment type="caution">
    <text evidence="18">The sequence shown here is derived from an EMBL/GenBank/DDBJ whole genome shotgun (WGS) entry which is preliminary data.</text>
</comment>
<dbReference type="UniPathway" id="UPA00115">
    <property type="reaction ID" value="UER00410"/>
</dbReference>
<comment type="pathway">
    <text evidence="2 12 16">Carbohydrate degradation; pentose phosphate pathway; D-ribulose 5-phosphate from D-glucose 6-phosphate (oxidative stage): step 3/3.</text>
</comment>
<feature type="binding site" evidence="14">
    <location>
        <position position="454"/>
    </location>
    <ligand>
        <name>substrate</name>
        <note>ligand shared between dimeric partners</note>
    </ligand>
</feature>
<name>A0A165Z736_9HYPH</name>
<dbReference type="OrthoDB" id="9804542at2"/>
<dbReference type="NCBIfam" id="TIGR00873">
    <property type="entry name" value="gnd"/>
    <property type="match status" value="1"/>
</dbReference>
<dbReference type="InterPro" id="IPR013328">
    <property type="entry name" value="6PGD_dom2"/>
</dbReference>
<dbReference type="GO" id="GO:0019521">
    <property type="term" value="P:D-gluconate metabolic process"/>
    <property type="evidence" value="ECO:0007669"/>
    <property type="project" value="UniProtKB-KW"/>
</dbReference>
<dbReference type="InterPro" id="IPR006115">
    <property type="entry name" value="6PGDH_NADP-bd"/>
</dbReference>
<feature type="binding site" evidence="15">
    <location>
        <begin position="76"/>
        <end position="78"/>
    </location>
    <ligand>
        <name>NADP(+)</name>
        <dbReference type="ChEBI" id="CHEBI:58349"/>
    </ligand>
</feature>
<comment type="function">
    <text evidence="1 12">Catalyzes the oxidative decarboxylation of 6-phosphogluconate to ribulose 5-phosphate and CO(2), with concomitant reduction of NADP to NADPH.</text>
</comment>
<dbReference type="SMART" id="SM01350">
    <property type="entry name" value="6PGD"/>
    <property type="match status" value="1"/>
</dbReference>
<comment type="subunit">
    <text evidence="4 12">Homodimer.</text>
</comment>
<feature type="binding site" description="in other chain" evidence="14">
    <location>
        <position position="104"/>
    </location>
    <ligand>
        <name>substrate</name>
        <note>ligand shared between dimeric partners</note>
    </ligand>
</feature>
<dbReference type="GO" id="GO:0050661">
    <property type="term" value="F:NADP binding"/>
    <property type="evidence" value="ECO:0007669"/>
    <property type="project" value="InterPro"/>
</dbReference>
<evidence type="ECO:0000259" key="17">
    <source>
        <dbReference type="SMART" id="SM01350"/>
    </source>
</evidence>
<evidence type="ECO:0000256" key="6">
    <source>
        <dbReference type="ARBA" id="ARBA00018193"/>
    </source>
</evidence>
<feature type="binding site" evidence="15">
    <location>
        <begin position="33"/>
        <end position="35"/>
    </location>
    <ligand>
        <name>NADP(+)</name>
        <dbReference type="ChEBI" id="CHEBI:58349"/>
    </ligand>
</feature>
<dbReference type="PIRSF" id="PIRSF000109">
    <property type="entry name" value="6PGD"/>
    <property type="match status" value="1"/>
</dbReference>
<dbReference type="InterPro" id="IPR036291">
    <property type="entry name" value="NAD(P)-bd_dom_sf"/>
</dbReference>
<dbReference type="EMBL" id="LMCB01000013">
    <property type="protein sequence ID" value="KZL19568.1"/>
    <property type="molecule type" value="Genomic_DNA"/>
</dbReference>
<evidence type="ECO:0000256" key="13">
    <source>
        <dbReference type="PIRSR" id="PIRSR000109-1"/>
    </source>
</evidence>
<dbReference type="GO" id="GO:0006098">
    <property type="term" value="P:pentose-phosphate shunt"/>
    <property type="evidence" value="ECO:0007669"/>
    <property type="project" value="UniProtKB-UniPathway"/>
</dbReference>
<feature type="binding site" description="in other chain" evidence="14">
    <location>
        <begin position="187"/>
        <end position="188"/>
    </location>
    <ligand>
        <name>substrate</name>
        <note>ligand shared between dimeric partners</note>
    </ligand>
</feature>
<evidence type="ECO:0000256" key="9">
    <source>
        <dbReference type="ARBA" id="ARBA00023064"/>
    </source>
</evidence>
<keyword evidence="10 12" id="KW-0570">Pentose shunt</keyword>
<dbReference type="PROSITE" id="PS00461">
    <property type="entry name" value="6PGD"/>
    <property type="match status" value="1"/>
</dbReference>
<evidence type="ECO:0000256" key="8">
    <source>
        <dbReference type="ARBA" id="ARBA00023002"/>
    </source>
</evidence>
<feature type="domain" description="6-phosphogluconate dehydrogenase C-terminal" evidence="17">
    <location>
        <begin position="180"/>
        <end position="471"/>
    </location>
</feature>
<dbReference type="STRING" id="989403.SAMN05421798_102408"/>
<feature type="binding site" description="in other chain" evidence="14">
    <location>
        <position position="192"/>
    </location>
    <ligand>
        <name>substrate</name>
        <note>ligand shared between dimeric partners</note>
    </ligand>
</feature>
<proteinExistence type="inferred from homology"/>
<dbReference type="AlphaFoldDB" id="A0A165Z736"/>